<comment type="pathway">
    <text evidence="1 11">Metabolic intermediate biosynthesis; chorismate biosynthesis; chorismate from D-erythrose 4-phosphate and phosphoenolpyruvate: step 5/7.</text>
</comment>
<dbReference type="GO" id="GO:0005524">
    <property type="term" value="F:ATP binding"/>
    <property type="evidence" value="ECO:0007669"/>
    <property type="project" value="UniProtKB-UniRule"/>
</dbReference>
<keyword evidence="11" id="KW-0963">Cytoplasm</keyword>
<reference evidence="12 13" key="1">
    <citation type="submission" date="2020-01" db="EMBL/GenBank/DDBJ databases">
        <title>Anaeroalcalibacter tamaniensis gen. nov., sp. nov., moderately halophilic strictly anaerobic fermenter bacterium from mud volcano of Taman peninsula.</title>
        <authorList>
            <person name="Frolova A."/>
            <person name="Merkel A.Y."/>
            <person name="Slobodkin A.I."/>
        </authorList>
    </citation>
    <scope>NUCLEOTIDE SEQUENCE [LARGE SCALE GENOMIC DNA]</scope>
    <source>
        <strain evidence="12 13">F-3ap</strain>
    </source>
</reference>
<evidence type="ECO:0000256" key="8">
    <source>
        <dbReference type="ARBA" id="ARBA00022840"/>
    </source>
</evidence>
<feature type="binding site" evidence="11">
    <location>
        <position position="136"/>
    </location>
    <ligand>
        <name>substrate</name>
    </ligand>
</feature>
<sequence length="166" mass="18516">MNNIVLIGFMGSGKTNVGRRLAEKLDALWLDLDDMVVKEAGCGIQELLEKEGEDGIRSRERQALEALMDRREMVISTGGGVVELPENVRLLHLLGTIVFLQMEPEQILENIEQEEDRTSFLGEDLAAKVNELLEVRTPLYVGCADVIIQTKDKKVEAIVEELIGLL</sequence>
<dbReference type="Pfam" id="PF01202">
    <property type="entry name" value="SKI"/>
    <property type="match status" value="1"/>
</dbReference>
<dbReference type="InterPro" id="IPR023000">
    <property type="entry name" value="Shikimate_kinase_CS"/>
</dbReference>
<keyword evidence="5 11" id="KW-0808">Transferase</keyword>
<keyword evidence="8 11" id="KW-0067">ATP-binding</keyword>
<evidence type="ECO:0000256" key="4">
    <source>
        <dbReference type="ARBA" id="ARBA00022605"/>
    </source>
</evidence>
<dbReference type="PROSITE" id="PS01128">
    <property type="entry name" value="SHIKIMATE_KINASE"/>
    <property type="match status" value="1"/>
</dbReference>
<dbReference type="RefSeq" id="WP_162368974.1">
    <property type="nucleotide sequence ID" value="NZ_JAAEEH010000001.1"/>
</dbReference>
<dbReference type="GO" id="GO:0009423">
    <property type="term" value="P:chorismate biosynthetic process"/>
    <property type="evidence" value="ECO:0007669"/>
    <property type="project" value="UniProtKB-UniRule"/>
</dbReference>
<evidence type="ECO:0000256" key="2">
    <source>
        <dbReference type="ARBA" id="ARBA00006997"/>
    </source>
</evidence>
<dbReference type="GO" id="GO:0008652">
    <property type="term" value="P:amino acid biosynthetic process"/>
    <property type="evidence" value="ECO:0007669"/>
    <property type="project" value="UniProtKB-KW"/>
</dbReference>
<proteinExistence type="inferred from homology"/>
<dbReference type="InterPro" id="IPR000623">
    <property type="entry name" value="Shikimate_kinase/TSH1"/>
</dbReference>
<protein>
    <recommendedName>
        <fullName evidence="3 11">Shikimate kinase</fullName>
        <shortName evidence="11">SK</shortName>
        <ecNumber evidence="3 11">2.7.1.71</ecNumber>
    </recommendedName>
</protein>
<evidence type="ECO:0000256" key="5">
    <source>
        <dbReference type="ARBA" id="ARBA00022679"/>
    </source>
</evidence>
<keyword evidence="6 11" id="KW-0547">Nucleotide-binding</keyword>
<dbReference type="CDD" id="cd00464">
    <property type="entry name" value="SK"/>
    <property type="match status" value="1"/>
</dbReference>
<comment type="similarity">
    <text evidence="2 11">Belongs to the shikimate kinase family.</text>
</comment>
<dbReference type="HAMAP" id="MF_00109">
    <property type="entry name" value="Shikimate_kinase"/>
    <property type="match status" value="1"/>
</dbReference>
<evidence type="ECO:0000256" key="10">
    <source>
        <dbReference type="ARBA" id="ARBA00048567"/>
    </source>
</evidence>
<keyword evidence="7 11" id="KW-0418">Kinase</keyword>
<feature type="binding site" evidence="11">
    <location>
        <position position="57"/>
    </location>
    <ligand>
        <name>substrate</name>
    </ligand>
</feature>
<evidence type="ECO:0000313" key="12">
    <source>
        <dbReference type="EMBL" id="NDL66250.1"/>
    </source>
</evidence>
<comment type="function">
    <text evidence="11">Catalyzes the specific phosphorylation of the 3-hydroxyl group of shikimic acid using ATP as a cosubstrate.</text>
</comment>
<organism evidence="12 13">
    <name type="scientific">Anaerotalea alkaliphila</name>
    <dbReference type="NCBI Taxonomy" id="2662126"/>
    <lineage>
        <taxon>Bacteria</taxon>
        <taxon>Bacillati</taxon>
        <taxon>Bacillota</taxon>
        <taxon>Clostridia</taxon>
        <taxon>Eubacteriales</taxon>
        <taxon>Anaerotalea</taxon>
    </lineage>
</organism>
<keyword evidence="9 11" id="KW-0057">Aromatic amino acid biosynthesis</keyword>
<comment type="caution">
    <text evidence="12">The sequence shown here is derived from an EMBL/GenBank/DDBJ whole genome shotgun (WGS) entry which is preliminary data.</text>
</comment>
<dbReference type="AlphaFoldDB" id="A0A7X5HTG9"/>
<comment type="cofactor">
    <cofactor evidence="11">
        <name>Mg(2+)</name>
        <dbReference type="ChEBI" id="CHEBI:18420"/>
    </cofactor>
    <text evidence="11">Binds 1 Mg(2+) ion per subunit.</text>
</comment>
<feature type="binding site" evidence="11">
    <location>
        <begin position="11"/>
        <end position="16"/>
    </location>
    <ligand>
        <name>ATP</name>
        <dbReference type="ChEBI" id="CHEBI:30616"/>
    </ligand>
</feature>
<gene>
    <name evidence="11" type="primary">aroK</name>
    <name evidence="12" type="ORF">GXN74_00630</name>
</gene>
<evidence type="ECO:0000256" key="3">
    <source>
        <dbReference type="ARBA" id="ARBA00012154"/>
    </source>
</evidence>
<feature type="binding site" evidence="11">
    <location>
        <position position="15"/>
    </location>
    <ligand>
        <name>Mg(2+)</name>
        <dbReference type="ChEBI" id="CHEBI:18420"/>
    </ligand>
</feature>
<keyword evidence="11" id="KW-0460">Magnesium</keyword>
<comment type="caution">
    <text evidence="11">Lacks conserved residue(s) required for the propagation of feature annotation.</text>
</comment>
<dbReference type="PANTHER" id="PTHR21087:SF16">
    <property type="entry name" value="SHIKIMATE KINASE 1, CHLOROPLASTIC"/>
    <property type="match status" value="1"/>
</dbReference>
<comment type="subcellular location">
    <subcellularLocation>
        <location evidence="11">Cytoplasm</location>
    </subcellularLocation>
</comment>
<feature type="binding site" evidence="11">
    <location>
        <position position="33"/>
    </location>
    <ligand>
        <name>substrate</name>
    </ligand>
</feature>
<dbReference type="GO" id="GO:0000287">
    <property type="term" value="F:magnesium ion binding"/>
    <property type="evidence" value="ECO:0007669"/>
    <property type="project" value="UniProtKB-UniRule"/>
</dbReference>
<name>A0A7X5HTG9_9FIRM</name>
<feature type="binding site" evidence="11">
    <location>
        <position position="79"/>
    </location>
    <ligand>
        <name>substrate</name>
    </ligand>
</feature>
<evidence type="ECO:0000256" key="6">
    <source>
        <dbReference type="ARBA" id="ARBA00022741"/>
    </source>
</evidence>
<evidence type="ECO:0000256" key="11">
    <source>
        <dbReference type="HAMAP-Rule" id="MF_00109"/>
    </source>
</evidence>
<keyword evidence="4 11" id="KW-0028">Amino-acid biosynthesis</keyword>
<dbReference type="GO" id="GO:0009073">
    <property type="term" value="P:aromatic amino acid family biosynthetic process"/>
    <property type="evidence" value="ECO:0007669"/>
    <property type="project" value="UniProtKB-KW"/>
</dbReference>
<dbReference type="InterPro" id="IPR031322">
    <property type="entry name" value="Shikimate/glucono_kinase"/>
</dbReference>
<evidence type="ECO:0000313" key="13">
    <source>
        <dbReference type="Proteomes" id="UP000461585"/>
    </source>
</evidence>
<dbReference type="Proteomes" id="UP000461585">
    <property type="component" value="Unassembled WGS sequence"/>
</dbReference>
<dbReference type="GO" id="GO:0005829">
    <property type="term" value="C:cytosol"/>
    <property type="evidence" value="ECO:0007669"/>
    <property type="project" value="TreeGrafter"/>
</dbReference>
<feature type="binding site" evidence="11">
    <location>
        <position position="117"/>
    </location>
    <ligand>
        <name>ATP</name>
        <dbReference type="ChEBI" id="CHEBI:30616"/>
    </ligand>
</feature>
<dbReference type="Gene3D" id="3.40.50.300">
    <property type="entry name" value="P-loop containing nucleotide triphosphate hydrolases"/>
    <property type="match status" value="1"/>
</dbReference>
<keyword evidence="13" id="KW-1185">Reference proteome</keyword>
<dbReference type="GO" id="GO:0004765">
    <property type="term" value="F:shikimate kinase activity"/>
    <property type="evidence" value="ECO:0007669"/>
    <property type="project" value="UniProtKB-UniRule"/>
</dbReference>
<dbReference type="InterPro" id="IPR027417">
    <property type="entry name" value="P-loop_NTPase"/>
</dbReference>
<accession>A0A7X5HTG9</accession>
<evidence type="ECO:0000256" key="9">
    <source>
        <dbReference type="ARBA" id="ARBA00023141"/>
    </source>
</evidence>
<dbReference type="PRINTS" id="PR01100">
    <property type="entry name" value="SHIKIMTKNASE"/>
</dbReference>
<dbReference type="PANTHER" id="PTHR21087">
    <property type="entry name" value="SHIKIMATE KINASE"/>
    <property type="match status" value="1"/>
</dbReference>
<dbReference type="UniPathway" id="UPA00053">
    <property type="reaction ID" value="UER00088"/>
</dbReference>
<dbReference type="EC" id="2.7.1.71" evidence="3 11"/>
<keyword evidence="11" id="KW-0479">Metal-binding</keyword>
<comment type="catalytic activity">
    <reaction evidence="10 11">
        <text>shikimate + ATP = 3-phosphoshikimate + ADP + H(+)</text>
        <dbReference type="Rhea" id="RHEA:13121"/>
        <dbReference type="ChEBI" id="CHEBI:15378"/>
        <dbReference type="ChEBI" id="CHEBI:30616"/>
        <dbReference type="ChEBI" id="CHEBI:36208"/>
        <dbReference type="ChEBI" id="CHEBI:145989"/>
        <dbReference type="ChEBI" id="CHEBI:456216"/>
        <dbReference type="EC" id="2.7.1.71"/>
    </reaction>
</comment>
<comment type="subunit">
    <text evidence="11">Monomer.</text>
</comment>
<evidence type="ECO:0000256" key="1">
    <source>
        <dbReference type="ARBA" id="ARBA00004842"/>
    </source>
</evidence>
<dbReference type="SUPFAM" id="SSF52540">
    <property type="entry name" value="P-loop containing nucleoside triphosphate hydrolases"/>
    <property type="match status" value="1"/>
</dbReference>
<evidence type="ECO:0000256" key="7">
    <source>
        <dbReference type="ARBA" id="ARBA00022777"/>
    </source>
</evidence>
<dbReference type="EMBL" id="JAAEEH010000001">
    <property type="protein sequence ID" value="NDL66250.1"/>
    <property type="molecule type" value="Genomic_DNA"/>
</dbReference>